<sequence>MKPNRSKDYGKRESIASGVSREARTPEARRRDRQQDKEFIRAMNEFTAKAGLLSDDPFFGGI</sequence>
<evidence type="ECO:0000313" key="2">
    <source>
        <dbReference type="EMBL" id="BBI95685.1"/>
    </source>
</evidence>
<dbReference type="AlphaFoldDB" id="A0A455VZM3"/>
<gene>
    <name evidence="2" type="ORF">MRY18106EAS_22170</name>
</gene>
<proteinExistence type="predicted"/>
<accession>A0A455VZM3</accession>
<feature type="compositionally biased region" description="Basic and acidic residues" evidence="1">
    <location>
        <begin position="21"/>
        <end position="36"/>
    </location>
</feature>
<dbReference type="RefSeq" id="WP_336667902.1">
    <property type="nucleotide sequence ID" value="NZ_JBBCXT010000001.1"/>
</dbReference>
<name>A0A455VZM3_ENTAS</name>
<organism evidence="2">
    <name type="scientific">Enterobacter asburiae</name>
    <dbReference type="NCBI Taxonomy" id="61645"/>
    <lineage>
        <taxon>Bacteria</taxon>
        <taxon>Pseudomonadati</taxon>
        <taxon>Pseudomonadota</taxon>
        <taxon>Gammaproteobacteria</taxon>
        <taxon>Enterobacterales</taxon>
        <taxon>Enterobacteriaceae</taxon>
        <taxon>Enterobacter</taxon>
        <taxon>Enterobacter cloacae complex</taxon>
    </lineage>
</organism>
<dbReference type="EMBL" id="AP019533">
    <property type="protein sequence ID" value="BBI95685.1"/>
    <property type="molecule type" value="Genomic_DNA"/>
</dbReference>
<feature type="region of interest" description="Disordered" evidence="1">
    <location>
        <begin position="1"/>
        <end position="36"/>
    </location>
</feature>
<feature type="compositionally biased region" description="Basic and acidic residues" evidence="1">
    <location>
        <begin position="1"/>
        <end position="14"/>
    </location>
</feature>
<evidence type="ECO:0000256" key="1">
    <source>
        <dbReference type="SAM" id="MobiDB-lite"/>
    </source>
</evidence>
<protein>
    <submittedName>
        <fullName evidence="2">Uncharacterized protein</fullName>
    </submittedName>
</protein>
<reference evidence="2" key="1">
    <citation type="submission" date="2019-03" db="EMBL/GenBank/DDBJ databases">
        <title>Complete genome sequences of Enterobacter asburiae str. MRY18-106 isolated from a patient in Japan.</title>
        <authorList>
            <person name="Sekizuka T."/>
            <person name="Matsui M."/>
            <person name="Takara T."/>
            <person name="Uechi A."/>
            <person name="Harakuni M."/>
            <person name="Kimura T."/>
            <person name="Suzuki S."/>
            <person name="Kuroda M."/>
        </authorList>
    </citation>
    <scope>NUCLEOTIDE SEQUENCE</scope>
    <source>
        <strain evidence="2">MRY18-106</strain>
    </source>
</reference>